<reference evidence="1 2" key="1">
    <citation type="submission" date="2020-08" db="EMBL/GenBank/DDBJ databases">
        <title>Genomic Encyclopedia of Type Strains, Phase IV (KMG-IV): sequencing the most valuable type-strain genomes for metagenomic binning, comparative biology and taxonomic classification.</title>
        <authorList>
            <person name="Goeker M."/>
        </authorList>
    </citation>
    <scope>NUCLEOTIDE SEQUENCE [LARGE SCALE GENOMIC DNA]</scope>
    <source>
        <strain evidence="1 2">DSM 45615</strain>
    </source>
</reference>
<protein>
    <submittedName>
        <fullName evidence="1">Tryptophan synthase beta subunit</fullName>
    </submittedName>
</protein>
<dbReference type="Gene3D" id="3.40.50.1100">
    <property type="match status" value="1"/>
</dbReference>
<dbReference type="AlphaFoldDB" id="A0A840PL27"/>
<accession>A0A840PL27</accession>
<organism evidence="1 2">
    <name type="scientific">Thermocatellispora tengchongensis</name>
    <dbReference type="NCBI Taxonomy" id="1073253"/>
    <lineage>
        <taxon>Bacteria</taxon>
        <taxon>Bacillati</taxon>
        <taxon>Actinomycetota</taxon>
        <taxon>Actinomycetes</taxon>
        <taxon>Streptosporangiales</taxon>
        <taxon>Streptosporangiaceae</taxon>
        <taxon>Thermocatellispora</taxon>
    </lineage>
</organism>
<sequence length="42" mass="4623">MGEPRARSRFGEYGGRYAPESLVEACREEGGSSCRVRGLSCR</sequence>
<dbReference type="Proteomes" id="UP000578449">
    <property type="component" value="Unassembled WGS sequence"/>
</dbReference>
<gene>
    <name evidence="1" type="ORF">HNP84_009413</name>
</gene>
<keyword evidence="2" id="KW-1185">Reference proteome</keyword>
<name>A0A840PL27_9ACTN</name>
<dbReference type="GO" id="GO:1901605">
    <property type="term" value="P:alpha-amino acid metabolic process"/>
    <property type="evidence" value="ECO:0007669"/>
    <property type="project" value="UniProtKB-ARBA"/>
</dbReference>
<dbReference type="EMBL" id="JACHGN010000031">
    <property type="protein sequence ID" value="MBB5139649.1"/>
    <property type="molecule type" value="Genomic_DNA"/>
</dbReference>
<evidence type="ECO:0000313" key="2">
    <source>
        <dbReference type="Proteomes" id="UP000578449"/>
    </source>
</evidence>
<comment type="caution">
    <text evidence="1">The sequence shown here is derived from an EMBL/GenBank/DDBJ whole genome shotgun (WGS) entry which is preliminary data.</text>
</comment>
<proteinExistence type="predicted"/>
<dbReference type="InterPro" id="IPR036052">
    <property type="entry name" value="TrpB-like_PALP_sf"/>
</dbReference>
<evidence type="ECO:0000313" key="1">
    <source>
        <dbReference type="EMBL" id="MBB5139649.1"/>
    </source>
</evidence>